<comment type="caution">
    <text evidence="2">The sequence shown here is derived from an EMBL/GenBank/DDBJ whole genome shotgun (WGS) entry which is preliminary data.</text>
</comment>
<sequence length="224" mass="25202">MMPRFSGSEPSWREQSMTGPLLKTIRGCVDTPFHQSVEFPPKSSPKYSHFFLPEVPNRGSPIPDLEDAEEELRRVVTVDLLRISQVCSRWHRLVRGTSSLWSTVGINLGLWRYATAQARMAKVLTSLWSAGVIIPLWMLECFARTVITPLRPSFVSCQFSRRWRKATIEMPPVPLTMTAVEALSSVKGNLPLLQTLQIDAAGSQGLEVLSQMTSLFEVVPRLIH</sequence>
<dbReference type="InterPro" id="IPR001810">
    <property type="entry name" value="F-box_dom"/>
</dbReference>
<dbReference type="Gene3D" id="1.20.1280.50">
    <property type="match status" value="1"/>
</dbReference>
<dbReference type="SUPFAM" id="SSF81383">
    <property type="entry name" value="F-box domain"/>
    <property type="match status" value="1"/>
</dbReference>
<evidence type="ECO:0000259" key="1">
    <source>
        <dbReference type="Pfam" id="PF12937"/>
    </source>
</evidence>
<protein>
    <recommendedName>
        <fullName evidence="1">F-box domain-containing protein</fullName>
    </recommendedName>
</protein>
<dbReference type="AlphaFoldDB" id="A0AAD6SUL1"/>
<feature type="domain" description="F-box" evidence="1">
    <location>
        <begin position="78"/>
        <end position="104"/>
    </location>
</feature>
<dbReference type="Pfam" id="PF12937">
    <property type="entry name" value="F-box-like"/>
    <property type="match status" value="1"/>
</dbReference>
<name>A0AAD6SUL1_9AGAR</name>
<keyword evidence="3" id="KW-1185">Reference proteome</keyword>
<accession>A0AAD6SUL1</accession>
<organism evidence="2 3">
    <name type="scientific">Mycena alexandri</name>
    <dbReference type="NCBI Taxonomy" id="1745969"/>
    <lineage>
        <taxon>Eukaryota</taxon>
        <taxon>Fungi</taxon>
        <taxon>Dikarya</taxon>
        <taxon>Basidiomycota</taxon>
        <taxon>Agaricomycotina</taxon>
        <taxon>Agaricomycetes</taxon>
        <taxon>Agaricomycetidae</taxon>
        <taxon>Agaricales</taxon>
        <taxon>Marasmiineae</taxon>
        <taxon>Mycenaceae</taxon>
        <taxon>Mycena</taxon>
    </lineage>
</organism>
<dbReference type="EMBL" id="JARJCM010000065">
    <property type="protein sequence ID" value="KAJ7033371.1"/>
    <property type="molecule type" value="Genomic_DNA"/>
</dbReference>
<gene>
    <name evidence="2" type="ORF">C8F04DRAFT_623180</name>
</gene>
<dbReference type="InterPro" id="IPR036047">
    <property type="entry name" value="F-box-like_dom_sf"/>
</dbReference>
<dbReference type="Proteomes" id="UP001218188">
    <property type="component" value="Unassembled WGS sequence"/>
</dbReference>
<reference evidence="2" key="1">
    <citation type="submission" date="2023-03" db="EMBL/GenBank/DDBJ databases">
        <title>Massive genome expansion in bonnet fungi (Mycena s.s.) driven by repeated elements and novel gene families across ecological guilds.</title>
        <authorList>
            <consortium name="Lawrence Berkeley National Laboratory"/>
            <person name="Harder C.B."/>
            <person name="Miyauchi S."/>
            <person name="Viragh M."/>
            <person name="Kuo A."/>
            <person name="Thoen E."/>
            <person name="Andreopoulos B."/>
            <person name="Lu D."/>
            <person name="Skrede I."/>
            <person name="Drula E."/>
            <person name="Henrissat B."/>
            <person name="Morin E."/>
            <person name="Kohler A."/>
            <person name="Barry K."/>
            <person name="LaButti K."/>
            <person name="Morin E."/>
            <person name="Salamov A."/>
            <person name="Lipzen A."/>
            <person name="Mereny Z."/>
            <person name="Hegedus B."/>
            <person name="Baldrian P."/>
            <person name="Stursova M."/>
            <person name="Weitz H."/>
            <person name="Taylor A."/>
            <person name="Grigoriev I.V."/>
            <person name="Nagy L.G."/>
            <person name="Martin F."/>
            <person name="Kauserud H."/>
        </authorList>
    </citation>
    <scope>NUCLEOTIDE SEQUENCE</scope>
    <source>
        <strain evidence="2">CBHHK200</strain>
    </source>
</reference>
<proteinExistence type="predicted"/>
<evidence type="ECO:0000313" key="2">
    <source>
        <dbReference type="EMBL" id="KAJ7033371.1"/>
    </source>
</evidence>
<evidence type="ECO:0000313" key="3">
    <source>
        <dbReference type="Proteomes" id="UP001218188"/>
    </source>
</evidence>